<feature type="signal peptide" evidence="1">
    <location>
        <begin position="1"/>
        <end position="28"/>
    </location>
</feature>
<dbReference type="OrthoDB" id="7974927at2"/>
<feature type="chain" id="PRO_5013247023" evidence="1">
    <location>
        <begin position="29"/>
        <end position="688"/>
    </location>
</feature>
<dbReference type="Proteomes" id="UP000323956">
    <property type="component" value="Unassembled WGS sequence"/>
</dbReference>
<evidence type="ECO:0000313" key="3">
    <source>
        <dbReference type="Proteomes" id="UP000323956"/>
    </source>
</evidence>
<gene>
    <name evidence="2" type="ORF">SAMN05421641_1323</name>
</gene>
<dbReference type="AlphaFoldDB" id="A0A1N6Z8D5"/>
<keyword evidence="1" id="KW-0732">Signal</keyword>
<reference evidence="2 3" key="1">
    <citation type="submission" date="2017-01" db="EMBL/GenBank/DDBJ databases">
        <authorList>
            <person name="Varghese N."/>
            <person name="Submissions S."/>
        </authorList>
    </citation>
    <scope>NUCLEOTIDE SEQUENCE [LARGE SCALE GENOMIC DNA]</scope>
    <source>
        <strain evidence="2 3">ATCC 700171</strain>
    </source>
</reference>
<name>A0A1N6Z8D5_9RHOB</name>
<organism evidence="2 3">
    <name type="scientific">Paracoccus thiocyanatus</name>
    <dbReference type="NCBI Taxonomy" id="34006"/>
    <lineage>
        <taxon>Bacteria</taxon>
        <taxon>Pseudomonadati</taxon>
        <taxon>Pseudomonadota</taxon>
        <taxon>Alphaproteobacteria</taxon>
        <taxon>Rhodobacterales</taxon>
        <taxon>Paracoccaceae</taxon>
        <taxon>Paracoccus</taxon>
    </lineage>
</organism>
<protein>
    <submittedName>
        <fullName evidence="2">Uncharacterized protein</fullName>
    </submittedName>
</protein>
<accession>A0A1N6Z8D5</accession>
<sequence length="688" mass="75895">MISIRIKGAPLVVALATTTFISTTPAWAEDTEYFSGVEQCPGGRTSTMLERGPDGDRLYRRTYFDNRTQILDVGAEENGVHPIHNGELRLEPLPEGGYRADIKMSWNDAGCEPFDLKPAGTPLEQFAQVIEATKNLAPSAAEMRAMQMAHEALPPYQLLPELDQTKLSRDEADGYSAAWKAFIAARTEHAQNAPLDTDEDRAAFVEFMRDSFDTQLAPRGFALGDPSWSKPFDVALRVAADRLAAAGGDPTELRPEGEALCANLKSIVGYPRLEMLEGMVVLPAKYWNRDISQALIDDVKSCDSNADSWIKMIADNHARLEDTAVARTWLEARIAELAALPQTFETLRETQGLSISQEELQAQSVDRALFDEIDGGRMAKHRQALADALQPQIVAALTERLKDATEDDLLYSSRICEEMIGRQRFREYDSLSRDCGAEAWRLANEIRESRMRANYEAMIAERLEAPLTLEARGQHHWMMTPRNIETGAGVLTAVPDEWAAEAERRLASRQEELIAAVSAEVLAKAGDDTLNSGERRSYCPPANIEGALGKLGQECQAAATAAEQRAELAACQDSPSVRALGRKLGEEMIRLEHQGEVQKAPLGYLACELDKQGIQVSFDKASMFSSSERRISMEFRDNPDAALNATITRGDDKVWTLNSIDNAPAALSRDGLCIAFPMKCGLDLTTRN</sequence>
<evidence type="ECO:0000313" key="2">
    <source>
        <dbReference type="EMBL" id="SIR23142.1"/>
    </source>
</evidence>
<dbReference type="EMBL" id="FTMK01000032">
    <property type="protein sequence ID" value="SIR23142.1"/>
    <property type="molecule type" value="Genomic_DNA"/>
</dbReference>
<dbReference type="RefSeq" id="WP_149766692.1">
    <property type="nucleotide sequence ID" value="NZ_FTMK01000032.1"/>
</dbReference>
<proteinExistence type="predicted"/>
<evidence type="ECO:0000256" key="1">
    <source>
        <dbReference type="SAM" id="SignalP"/>
    </source>
</evidence>